<reference evidence="1" key="1">
    <citation type="submission" date="2021-02" db="EMBL/GenBank/DDBJ databases">
        <authorList>
            <person name="Nowell W R."/>
        </authorList>
    </citation>
    <scope>NUCLEOTIDE SEQUENCE</scope>
</reference>
<evidence type="ECO:0000313" key="2">
    <source>
        <dbReference type="Proteomes" id="UP000663844"/>
    </source>
</evidence>
<protein>
    <submittedName>
        <fullName evidence="1">Uncharacterized protein</fullName>
    </submittedName>
</protein>
<dbReference type="Proteomes" id="UP000663844">
    <property type="component" value="Unassembled WGS sequence"/>
</dbReference>
<comment type="caution">
    <text evidence="1">The sequence shown here is derived from an EMBL/GenBank/DDBJ whole genome shotgun (WGS) entry which is preliminary data.</text>
</comment>
<dbReference type="EMBL" id="CAJOAZ010003523">
    <property type="protein sequence ID" value="CAF4012863.1"/>
    <property type="molecule type" value="Genomic_DNA"/>
</dbReference>
<name>A0A819PET3_9BILA</name>
<proteinExistence type="predicted"/>
<dbReference type="AlphaFoldDB" id="A0A819PET3"/>
<organism evidence="1 2">
    <name type="scientific">Adineta steineri</name>
    <dbReference type="NCBI Taxonomy" id="433720"/>
    <lineage>
        <taxon>Eukaryota</taxon>
        <taxon>Metazoa</taxon>
        <taxon>Spiralia</taxon>
        <taxon>Gnathifera</taxon>
        <taxon>Rotifera</taxon>
        <taxon>Eurotatoria</taxon>
        <taxon>Bdelloidea</taxon>
        <taxon>Adinetida</taxon>
        <taxon>Adinetidae</taxon>
        <taxon>Adineta</taxon>
    </lineage>
</organism>
<feature type="non-terminal residue" evidence="1">
    <location>
        <position position="52"/>
    </location>
</feature>
<evidence type="ECO:0000313" key="1">
    <source>
        <dbReference type="EMBL" id="CAF4012863.1"/>
    </source>
</evidence>
<accession>A0A819PET3</accession>
<gene>
    <name evidence="1" type="ORF">OXD698_LOCUS30211</name>
</gene>
<sequence length="52" mass="5857">MSTSIVDEPLSESYDFYDAKQEIIVTLYANGAFEVKDIDIAIETDSLEIRTP</sequence>